<organism evidence="3 4">
    <name type="scientific">Aureimonas jatrophae</name>
    <dbReference type="NCBI Taxonomy" id="1166073"/>
    <lineage>
        <taxon>Bacteria</taxon>
        <taxon>Pseudomonadati</taxon>
        <taxon>Pseudomonadota</taxon>
        <taxon>Alphaproteobacteria</taxon>
        <taxon>Hyphomicrobiales</taxon>
        <taxon>Aurantimonadaceae</taxon>
        <taxon>Aureimonas</taxon>
    </lineage>
</organism>
<dbReference type="AlphaFoldDB" id="A0A1H0MYP5"/>
<evidence type="ECO:0000256" key="1">
    <source>
        <dbReference type="ARBA" id="ARBA00006845"/>
    </source>
</evidence>
<reference evidence="3 4" key="1">
    <citation type="submission" date="2016-10" db="EMBL/GenBank/DDBJ databases">
        <authorList>
            <person name="de Groot N.N."/>
        </authorList>
    </citation>
    <scope>NUCLEOTIDE SEQUENCE [LARGE SCALE GENOMIC DNA]</scope>
    <source>
        <strain evidence="4">L7-484,KACC 16230,DSM 25025</strain>
    </source>
</reference>
<dbReference type="SUPFAM" id="SSF52038">
    <property type="entry name" value="Barstar-related"/>
    <property type="match status" value="1"/>
</dbReference>
<protein>
    <submittedName>
        <fullName evidence="3">Barstar (Barnase inhibitor)</fullName>
    </submittedName>
</protein>
<dbReference type="Gene3D" id="3.30.370.10">
    <property type="entry name" value="Barstar-like"/>
    <property type="match status" value="1"/>
</dbReference>
<sequence>MNTVLVPILTGLISDWASFHKVFDDALGFPSFYGANMDAWIDCMSCVDQPSAGMLTKAVQPGELLALRIDDAEDFAFRCPEQFKALLDGIAFVNHRRVAAGEQPVLALMISGYFA</sequence>
<dbReference type="Proteomes" id="UP000198793">
    <property type="component" value="Unassembled WGS sequence"/>
</dbReference>
<dbReference type="OrthoDB" id="7575400at2"/>
<feature type="domain" description="Barstar (barnase inhibitor)" evidence="2">
    <location>
        <begin position="13"/>
        <end position="91"/>
    </location>
</feature>
<name>A0A1H0MYP5_9HYPH</name>
<proteinExistence type="inferred from homology"/>
<keyword evidence="4" id="KW-1185">Reference proteome</keyword>
<gene>
    <name evidence="3" type="ORF">SAMN05192530_11616</name>
</gene>
<evidence type="ECO:0000259" key="2">
    <source>
        <dbReference type="Pfam" id="PF01337"/>
    </source>
</evidence>
<dbReference type="EMBL" id="FNIT01000016">
    <property type="protein sequence ID" value="SDO85588.1"/>
    <property type="molecule type" value="Genomic_DNA"/>
</dbReference>
<dbReference type="RefSeq" id="WP_090677016.1">
    <property type="nucleotide sequence ID" value="NZ_FNIT01000016.1"/>
</dbReference>
<comment type="similarity">
    <text evidence="1">Belongs to the barstar family.</text>
</comment>
<evidence type="ECO:0000313" key="4">
    <source>
        <dbReference type="Proteomes" id="UP000198793"/>
    </source>
</evidence>
<dbReference type="InterPro" id="IPR000468">
    <property type="entry name" value="Barstar"/>
</dbReference>
<dbReference type="InterPro" id="IPR035905">
    <property type="entry name" value="Barstar-like_sf"/>
</dbReference>
<dbReference type="Pfam" id="PF01337">
    <property type="entry name" value="Barstar"/>
    <property type="match status" value="1"/>
</dbReference>
<evidence type="ECO:0000313" key="3">
    <source>
        <dbReference type="EMBL" id="SDO85588.1"/>
    </source>
</evidence>
<accession>A0A1H0MYP5</accession>
<dbReference type="STRING" id="1166073.SAMN05192530_11616"/>